<dbReference type="InterPro" id="IPR002182">
    <property type="entry name" value="NB-ARC"/>
</dbReference>
<dbReference type="HOGENOM" id="CLU_000837_9_1_1"/>
<dbReference type="eggNOG" id="KOG4658">
    <property type="taxonomic scope" value="Eukaryota"/>
</dbReference>
<feature type="domain" description="Disease resistance protein winged helix" evidence="3">
    <location>
        <begin position="289"/>
        <end position="345"/>
    </location>
</feature>
<dbReference type="GO" id="GO:0006952">
    <property type="term" value="P:defense response"/>
    <property type="evidence" value="ECO:0007669"/>
    <property type="project" value="UniProtKB-KW"/>
</dbReference>
<evidence type="ECO:0000313" key="5">
    <source>
        <dbReference type="Proteomes" id="UP000017836"/>
    </source>
</evidence>
<sequence>MSNRLGDIARARSVYDAPQSSNSREATSSRAQTFREMRKASSLEVERDLVGIEKKVNSLKESLLDGGAQLSVVFVVGMGGVGKTTLVKKAYNGEDIRPRFIHFDWVSVSQTYNIIEILRGMVSKVVGSDEGLQNMSEQRLKEVLHTHLSTRKYLIVLDDIWEIQAWESLREALPDANNGNRVLITTRNTDLAKMVDRSTIYCLEPLPENESWELFCKKALVKNNGKCPQYLADISHGIVDRCGGLPLALVVVGGLLSMKFMTEDRRTALEWQKVLDGFSYYQDRVLSAYPEDYKMRRTRLIELWVGEGFIEKRGDEMLEDVAEEWLEELVGRSMIQVESMNSSGHIKS</sequence>
<dbReference type="Gramene" id="ERN01670">
    <property type="protein sequence ID" value="ERN01670"/>
    <property type="gene ID" value="AMTR_s00090p00137350"/>
</dbReference>
<dbReference type="Gene3D" id="3.40.50.300">
    <property type="entry name" value="P-loop containing nucleotide triphosphate hydrolases"/>
    <property type="match status" value="1"/>
</dbReference>
<proteinExistence type="predicted"/>
<protein>
    <submittedName>
        <fullName evidence="4">Uncharacterized protein</fullName>
    </submittedName>
</protein>
<dbReference type="AlphaFoldDB" id="W1P406"/>
<dbReference type="Pfam" id="PF23559">
    <property type="entry name" value="WHD_DRP"/>
    <property type="match status" value="1"/>
</dbReference>
<evidence type="ECO:0000313" key="4">
    <source>
        <dbReference type="EMBL" id="ERN01670.1"/>
    </source>
</evidence>
<dbReference type="Pfam" id="PF00931">
    <property type="entry name" value="NB-ARC"/>
    <property type="match status" value="1"/>
</dbReference>
<dbReference type="EMBL" id="KI394757">
    <property type="protein sequence ID" value="ERN01670.1"/>
    <property type="molecule type" value="Genomic_DNA"/>
</dbReference>
<keyword evidence="5" id="KW-1185">Reference proteome</keyword>
<organism evidence="4 5">
    <name type="scientific">Amborella trichopoda</name>
    <dbReference type="NCBI Taxonomy" id="13333"/>
    <lineage>
        <taxon>Eukaryota</taxon>
        <taxon>Viridiplantae</taxon>
        <taxon>Streptophyta</taxon>
        <taxon>Embryophyta</taxon>
        <taxon>Tracheophyta</taxon>
        <taxon>Spermatophyta</taxon>
        <taxon>Magnoliopsida</taxon>
        <taxon>Amborellales</taxon>
        <taxon>Amborellaceae</taxon>
        <taxon>Amborella</taxon>
    </lineage>
</organism>
<accession>W1P406</accession>
<feature type="domain" description="NB-ARC" evidence="2">
    <location>
        <begin position="53"/>
        <end position="223"/>
    </location>
</feature>
<evidence type="ECO:0000259" key="2">
    <source>
        <dbReference type="Pfam" id="PF00931"/>
    </source>
</evidence>
<dbReference type="PRINTS" id="PR00364">
    <property type="entry name" value="DISEASERSIST"/>
</dbReference>
<name>W1P406_AMBTC</name>
<evidence type="ECO:0000256" key="1">
    <source>
        <dbReference type="ARBA" id="ARBA00022821"/>
    </source>
</evidence>
<dbReference type="InterPro" id="IPR044974">
    <property type="entry name" value="Disease_R_plants"/>
</dbReference>
<dbReference type="Proteomes" id="UP000017836">
    <property type="component" value="Unassembled WGS sequence"/>
</dbReference>
<dbReference type="InterPro" id="IPR042197">
    <property type="entry name" value="Apaf_helical"/>
</dbReference>
<gene>
    <name evidence="4" type="ORF">AMTR_s00090p00137350</name>
</gene>
<dbReference type="FunFam" id="3.40.50.300:FF:001091">
    <property type="entry name" value="Probable disease resistance protein At1g61300"/>
    <property type="match status" value="1"/>
</dbReference>
<dbReference type="OMA" id="YSIHIST"/>
<evidence type="ECO:0000259" key="3">
    <source>
        <dbReference type="Pfam" id="PF23559"/>
    </source>
</evidence>
<dbReference type="PANTHER" id="PTHR23155:SF1205">
    <property type="entry name" value="DISEASE RESISTANCE PROTEIN RPM1"/>
    <property type="match status" value="1"/>
</dbReference>
<dbReference type="SUPFAM" id="SSF52540">
    <property type="entry name" value="P-loop containing nucleoside triphosphate hydrolases"/>
    <property type="match status" value="1"/>
</dbReference>
<dbReference type="Gene3D" id="1.10.8.430">
    <property type="entry name" value="Helical domain of apoptotic protease-activating factors"/>
    <property type="match status" value="1"/>
</dbReference>
<dbReference type="InterPro" id="IPR027417">
    <property type="entry name" value="P-loop_NTPase"/>
</dbReference>
<dbReference type="GO" id="GO:0043531">
    <property type="term" value="F:ADP binding"/>
    <property type="evidence" value="ECO:0007669"/>
    <property type="project" value="InterPro"/>
</dbReference>
<dbReference type="InterPro" id="IPR058922">
    <property type="entry name" value="WHD_DRP"/>
</dbReference>
<keyword evidence="1" id="KW-0611">Plant defense</keyword>
<reference evidence="5" key="1">
    <citation type="journal article" date="2013" name="Science">
        <title>The Amborella genome and the evolution of flowering plants.</title>
        <authorList>
            <consortium name="Amborella Genome Project"/>
        </authorList>
    </citation>
    <scope>NUCLEOTIDE SEQUENCE [LARGE SCALE GENOMIC DNA]</scope>
</reference>
<dbReference type="PANTHER" id="PTHR23155">
    <property type="entry name" value="DISEASE RESISTANCE PROTEIN RP"/>
    <property type="match status" value="1"/>
</dbReference>